<evidence type="ECO:0000256" key="1">
    <source>
        <dbReference type="SAM" id="MobiDB-lite"/>
    </source>
</evidence>
<protein>
    <submittedName>
        <fullName evidence="3">Uncharacterized protein</fullName>
    </submittedName>
</protein>
<dbReference type="Proteomes" id="UP000317935">
    <property type="component" value="Chromosome"/>
</dbReference>
<dbReference type="AlphaFoldDB" id="A0A6J4CWI3"/>
<name>A0A6J4CWI3_9HELI</name>
<feature type="compositionally biased region" description="Polar residues" evidence="1">
    <location>
        <begin position="1"/>
        <end position="10"/>
    </location>
</feature>
<reference evidence="2 5" key="2">
    <citation type="submission" date="2020-04" db="EMBL/GenBank/DDBJ databases">
        <title>Genomic analysis of gastric non-Helicobacter pylori Helicobacters isolated in Japan.</title>
        <authorList>
            <person name="Suzuki M."/>
            <person name="Rimbara E."/>
        </authorList>
    </citation>
    <scope>NUCLEOTIDE SEQUENCE [LARGE SCALE GENOMIC DNA]</scope>
    <source>
        <strain evidence="2 5">NHP19-0020</strain>
    </source>
</reference>
<dbReference type="EMBL" id="AP019774">
    <property type="protein sequence ID" value="BCD69889.1"/>
    <property type="molecule type" value="Genomic_DNA"/>
</dbReference>
<reference evidence="3 4" key="1">
    <citation type="submission" date="2019-06" db="EMBL/GenBank/DDBJ databases">
        <title>Complete genome sequence of Helicobacter suis SNTW101c.</title>
        <authorList>
            <person name="Rimbara E."/>
            <person name="Suzuki M."/>
            <person name="Matsui H."/>
            <person name="Nakamura M."/>
            <person name="Mori S."/>
            <person name="Shibayama K."/>
        </authorList>
    </citation>
    <scope>NUCLEOTIDE SEQUENCE [LARGE SCALE GENOMIC DNA]</scope>
    <source>
        <strain evidence="3 4">SNTW101c</strain>
    </source>
</reference>
<evidence type="ECO:0000313" key="2">
    <source>
        <dbReference type="EMBL" id="BCD45907.1"/>
    </source>
</evidence>
<evidence type="ECO:0000313" key="3">
    <source>
        <dbReference type="EMBL" id="BCD69889.1"/>
    </source>
</evidence>
<proteinExistence type="predicted"/>
<evidence type="ECO:0000313" key="4">
    <source>
        <dbReference type="Proteomes" id="UP000317935"/>
    </source>
</evidence>
<keyword evidence="5" id="KW-1185">Reference proteome</keyword>
<sequence>MLSNAYNRPDSSLKRNVALSGDKGNNVSIENPLMSSTKTSEIFLKNQKDTFLLLDMLEKITECVKDLRAQPPHV</sequence>
<dbReference type="EMBL" id="AP023036">
    <property type="protein sequence ID" value="BCD45907.1"/>
    <property type="molecule type" value="Genomic_DNA"/>
</dbReference>
<evidence type="ECO:0000313" key="5">
    <source>
        <dbReference type="Proteomes" id="UP000509742"/>
    </source>
</evidence>
<feature type="region of interest" description="Disordered" evidence="1">
    <location>
        <begin position="1"/>
        <end position="21"/>
    </location>
</feature>
<accession>A0A6J4CWI3</accession>
<organism evidence="3 4">
    <name type="scientific">Helicobacter suis</name>
    <dbReference type="NCBI Taxonomy" id="104628"/>
    <lineage>
        <taxon>Bacteria</taxon>
        <taxon>Pseudomonadati</taxon>
        <taxon>Campylobacterota</taxon>
        <taxon>Epsilonproteobacteria</taxon>
        <taxon>Campylobacterales</taxon>
        <taxon>Helicobacteraceae</taxon>
        <taxon>Helicobacter</taxon>
    </lineage>
</organism>
<gene>
    <name evidence="2" type="ORF">NHP190020_09460</name>
    <name evidence="3" type="ORF">SNTW_05340</name>
</gene>
<dbReference type="Proteomes" id="UP000509742">
    <property type="component" value="Chromosome"/>
</dbReference>